<protein>
    <submittedName>
        <fullName evidence="5">Metal ABC transporter ATP-binding protein</fullName>
    </submittedName>
</protein>
<evidence type="ECO:0000259" key="4">
    <source>
        <dbReference type="PROSITE" id="PS50893"/>
    </source>
</evidence>
<keyword evidence="3 5" id="KW-0067">ATP-binding</keyword>
<name>A0A7C1SDP5_UNCW3</name>
<dbReference type="InterPro" id="IPR003593">
    <property type="entry name" value="AAA+_ATPase"/>
</dbReference>
<proteinExistence type="predicted"/>
<evidence type="ECO:0000256" key="3">
    <source>
        <dbReference type="ARBA" id="ARBA00022840"/>
    </source>
</evidence>
<evidence type="ECO:0000313" key="5">
    <source>
        <dbReference type="EMBL" id="HEA87786.1"/>
    </source>
</evidence>
<dbReference type="PANTHER" id="PTHR42734">
    <property type="entry name" value="METAL TRANSPORT SYSTEM ATP-BINDING PROTEIN TM_0124-RELATED"/>
    <property type="match status" value="1"/>
</dbReference>
<comment type="caution">
    <text evidence="5">The sequence shown here is derived from an EMBL/GenBank/DDBJ whole genome shotgun (WGS) entry which is preliminary data.</text>
</comment>
<dbReference type="GO" id="GO:0016887">
    <property type="term" value="F:ATP hydrolysis activity"/>
    <property type="evidence" value="ECO:0007669"/>
    <property type="project" value="InterPro"/>
</dbReference>
<dbReference type="GO" id="GO:0005524">
    <property type="term" value="F:ATP binding"/>
    <property type="evidence" value="ECO:0007669"/>
    <property type="project" value="UniProtKB-KW"/>
</dbReference>
<gene>
    <name evidence="5" type="ORF">ENP94_07265</name>
</gene>
<dbReference type="EMBL" id="DSLG01000008">
    <property type="protein sequence ID" value="HEA87786.1"/>
    <property type="molecule type" value="Genomic_DNA"/>
</dbReference>
<dbReference type="AlphaFoldDB" id="A0A7C1SDP5"/>
<dbReference type="SUPFAM" id="SSF52540">
    <property type="entry name" value="P-loop containing nucleoside triphosphate hydrolases"/>
    <property type="match status" value="1"/>
</dbReference>
<dbReference type="CDD" id="cd03235">
    <property type="entry name" value="ABC_Metallic_Cations"/>
    <property type="match status" value="1"/>
</dbReference>
<sequence>MSGRCDRCAGTDTNRSAGEPVMVPAVEFERVTVSFPRQIALEDISFRLERGEFLGVIGPNGSGKTTLLKTVLGLFKPAAGKVRVLGVEWASISRVRQRIGYVPQRKPIDPNMPVSALEAVLMGTYAGLGLFRLPGKKERERAWAALTAVGLEKNAGHVAGHLSGGQQQRLFLARALVSNPELLLLDEPTAGVDVVTRRQMVELIRRVHQEWKLTTIYVTHDLNEVMSCSDRIILLNRKVFGFGPCGEVVNTENMSRLYQTGVQIVEQDGQRYVITGDHHG</sequence>
<keyword evidence="1" id="KW-0813">Transport</keyword>
<dbReference type="FunFam" id="3.40.50.300:FF:000134">
    <property type="entry name" value="Iron-enterobactin ABC transporter ATP-binding protein"/>
    <property type="match status" value="1"/>
</dbReference>
<dbReference type="Pfam" id="PF00005">
    <property type="entry name" value="ABC_tran"/>
    <property type="match status" value="1"/>
</dbReference>
<accession>A0A7C1SDP5</accession>
<dbReference type="InterPro" id="IPR050153">
    <property type="entry name" value="Metal_Ion_Import_ABC"/>
</dbReference>
<dbReference type="InterPro" id="IPR017871">
    <property type="entry name" value="ABC_transporter-like_CS"/>
</dbReference>
<feature type="domain" description="ABC transporter" evidence="4">
    <location>
        <begin position="26"/>
        <end position="262"/>
    </location>
</feature>
<evidence type="ECO:0000256" key="2">
    <source>
        <dbReference type="ARBA" id="ARBA00022741"/>
    </source>
</evidence>
<dbReference type="InterPro" id="IPR027417">
    <property type="entry name" value="P-loop_NTPase"/>
</dbReference>
<organism evidence="5">
    <name type="scientific">candidate division WOR-3 bacterium</name>
    <dbReference type="NCBI Taxonomy" id="2052148"/>
    <lineage>
        <taxon>Bacteria</taxon>
        <taxon>Bacteria division WOR-3</taxon>
    </lineage>
</organism>
<evidence type="ECO:0000256" key="1">
    <source>
        <dbReference type="ARBA" id="ARBA00022448"/>
    </source>
</evidence>
<dbReference type="SMART" id="SM00382">
    <property type="entry name" value="AAA"/>
    <property type="match status" value="1"/>
</dbReference>
<dbReference type="PROSITE" id="PS00211">
    <property type="entry name" value="ABC_TRANSPORTER_1"/>
    <property type="match status" value="1"/>
</dbReference>
<dbReference type="PROSITE" id="PS50893">
    <property type="entry name" value="ABC_TRANSPORTER_2"/>
    <property type="match status" value="1"/>
</dbReference>
<dbReference type="InterPro" id="IPR003439">
    <property type="entry name" value="ABC_transporter-like_ATP-bd"/>
</dbReference>
<reference evidence="5" key="1">
    <citation type="journal article" date="2020" name="mSystems">
        <title>Genome- and Community-Level Interaction Insights into Carbon Utilization and Element Cycling Functions of Hydrothermarchaeota in Hydrothermal Sediment.</title>
        <authorList>
            <person name="Zhou Z."/>
            <person name="Liu Y."/>
            <person name="Xu W."/>
            <person name="Pan J."/>
            <person name="Luo Z.H."/>
            <person name="Li M."/>
        </authorList>
    </citation>
    <scope>NUCLEOTIDE SEQUENCE [LARGE SCALE GENOMIC DNA]</scope>
    <source>
        <strain evidence="5">SpSt-265</strain>
    </source>
</reference>
<dbReference type="Gene3D" id="3.40.50.300">
    <property type="entry name" value="P-loop containing nucleotide triphosphate hydrolases"/>
    <property type="match status" value="1"/>
</dbReference>
<keyword evidence="2" id="KW-0547">Nucleotide-binding</keyword>